<dbReference type="RefSeq" id="WP_089243517.1">
    <property type="nucleotide sequence ID" value="NZ_FZOW01000002.1"/>
</dbReference>
<dbReference type="GO" id="GO:0030170">
    <property type="term" value="F:pyridoxal phosphate binding"/>
    <property type="evidence" value="ECO:0007669"/>
    <property type="project" value="InterPro"/>
</dbReference>
<protein>
    <recommendedName>
        <fullName evidence="1">MOSC domain-containing protein</fullName>
    </recommendedName>
</protein>
<dbReference type="EMBL" id="FZOW01000002">
    <property type="protein sequence ID" value="SNS43663.1"/>
    <property type="molecule type" value="Genomic_DNA"/>
</dbReference>
<reference evidence="3" key="1">
    <citation type="submission" date="2017-06" db="EMBL/GenBank/DDBJ databases">
        <authorList>
            <person name="Varghese N."/>
            <person name="Submissions S."/>
        </authorList>
    </citation>
    <scope>NUCLEOTIDE SEQUENCE [LARGE SCALE GENOMIC DNA]</scope>
    <source>
        <strain evidence="3">JCM 23211</strain>
    </source>
</reference>
<dbReference type="InterPro" id="IPR005302">
    <property type="entry name" value="MoCF_Sase_C"/>
</dbReference>
<name>A0A239EI09_9NOCA</name>
<keyword evidence="3" id="KW-1185">Reference proteome</keyword>
<evidence type="ECO:0000313" key="2">
    <source>
        <dbReference type="EMBL" id="SNS43663.1"/>
    </source>
</evidence>
<dbReference type="STRING" id="398843.A3K89_03275"/>
<dbReference type="AlphaFoldDB" id="A0A239EI09"/>
<dbReference type="InterPro" id="IPR011037">
    <property type="entry name" value="Pyrv_Knase-like_insert_dom_sf"/>
</dbReference>
<dbReference type="OrthoDB" id="192945at2"/>
<proteinExistence type="predicted"/>
<organism evidence="2 3">
    <name type="scientific">Rhodococcoides kyotonense</name>
    <dbReference type="NCBI Taxonomy" id="398843"/>
    <lineage>
        <taxon>Bacteria</taxon>
        <taxon>Bacillati</taxon>
        <taxon>Actinomycetota</taxon>
        <taxon>Actinomycetes</taxon>
        <taxon>Mycobacteriales</taxon>
        <taxon>Nocardiaceae</taxon>
        <taxon>Rhodococcoides</taxon>
    </lineage>
</organism>
<sequence>MVFEYRAEILQLLVSPAHAYFGRSKDGPADDVRTDLVDRVDVVAGKGIRGDRFFGVKAHTEAAVTFLAVEAWEAVGDVLATDMPDTAVARRNVVVRGLELDPLRGLEFELDSGDGPVRFRGGRPAHPCAWMDTMVVDGARKALIGRGGLRTEPLNDGILRVGNVIVRSPVELDASKAADQVKRAQPGAATPPVRA</sequence>
<dbReference type="Gene3D" id="2.40.33.20">
    <property type="entry name" value="PK beta-barrel domain-like"/>
    <property type="match status" value="1"/>
</dbReference>
<gene>
    <name evidence="2" type="ORF">SAMN05421642_102370</name>
</gene>
<accession>A0A239EI09</accession>
<dbReference type="GO" id="GO:0003824">
    <property type="term" value="F:catalytic activity"/>
    <property type="evidence" value="ECO:0007669"/>
    <property type="project" value="InterPro"/>
</dbReference>
<dbReference type="SUPFAM" id="SSF50800">
    <property type="entry name" value="PK beta-barrel domain-like"/>
    <property type="match status" value="1"/>
</dbReference>
<dbReference type="GO" id="GO:0030151">
    <property type="term" value="F:molybdenum ion binding"/>
    <property type="evidence" value="ECO:0007669"/>
    <property type="project" value="InterPro"/>
</dbReference>
<evidence type="ECO:0000313" key="3">
    <source>
        <dbReference type="Proteomes" id="UP000198327"/>
    </source>
</evidence>
<feature type="domain" description="MOSC" evidence="1">
    <location>
        <begin position="35"/>
        <end position="168"/>
    </location>
</feature>
<dbReference type="PROSITE" id="PS51340">
    <property type="entry name" value="MOSC"/>
    <property type="match status" value="1"/>
</dbReference>
<evidence type="ECO:0000259" key="1">
    <source>
        <dbReference type="PROSITE" id="PS51340"/>
    </source>
</evidence>
<dbReference type="Proteomes" id="UP000198327">
    <property type="component" value="Unassembled WGS sequence"/>
</dbReference>